<evidence type="ECO:0000313" key="19">
    <source>
        <dbReference type="RefSeq" id="XP_013170482.1"/>
    </source>
</evidence>
<dbReference type="FunFam" id="3.40.630.10:FF:000084">
    <property type="entry name" value="Carboxypeptidase B2"/>
    <property type="match status" value="1"/>
</dbReference>
<keyword evidence="7" id="KW-0479">Metal-binding</keyword>
<keyword evidence="4" id="KW-0964">Secreted</keyword>
<comment type="similarity">
    <text evidence="3 15">Belongs to the peptidase M14 family.</text>
</comment>
<dbReference type="GeneID" id="106119902"/>
<protein>
    <recommendedName>
        <fullName evidence="14">Zinc carboxypeptidase A 1</fullName>
    </recommendedName>
</protein>
<gene>
    <name evidence="19" type="primary">LOC106119902</name>
</gene>
<dbReference type="InterPro" id="IPR003146">
    <property type="entry name" value="M14A_act_pep"/>
</dbReference>
<keyword evidence="16" id="KW-0812">Transmembrane</keyword>
<evidence type="ECO:0000256" key="11">
    <source>
        <dbReference type="ARBA" id="ARBA00023049"/>
    </source>
</evidence>
<comment type="function">
    <text evidence="13">Involved in the digestion of the blood meal.</text>
</comment>
<keyword evidence="8 17" id="KW-0732">Signal</keyword>
<reference evidence="19" key="1">
    <citation type="submission" date="2025-08" db="UniProtKB">
        <authorList>
            <consortium name="RefSeq"/>
        </authorList>
    </citation>
    <scope>IDENTIFICATION</scope>
</reference>
<dbReference type="GO" id="GO:0004181">
    <property type="term" value="F:metallocarboxypeptidase activity"/>
    <property type="evidence" value="ECO:0007669"/>
    <property type="project" value="InterPro"/>
</dbReference>
<dbReference type="PANTHER" id="PTHR11705">
    <property type="entry name" value="PROTEASE FAMILY M14 CARBOXYPEPTIDASE A,B"/>
    <property type="match status" value="1"/>
</dbReference>
<keyword evidence="5" id="KW-0121">Carboxypeptidase</keyword>
<dbReference type="SMART" id="SM00631">
    <property type="entry name" value="Zn_pept"/>
    <property type="match status" value="2"/>
</dbReference>
<dbReference type="Gene3D" id="3.40.630.10">
    <property type="entry name" value="Zn peptidases"/>
    <property type="match status" value="2"/>
</dbReference>
<dbReference type="FunFam" id="3.40.630.10:FF:000040">
    <property type="entry name" value="zinc carboxypeptidase"/>
    <property type="match status" value="1"/>
</dbReference>
<dbReference type="AlphaFoldDB" id="A0AAJ6ZDN5"/>
<keyword evidence="6" id="KW-0645">Protease</keyword>
<organism evidence="19">
    <name type="scientific">Papilio xuthus</name>
    <name type="common">Asian swallowtail butterfly</name>
    <dbReference type="NCBI Taxonomy" id="66420"/>
    <lineage>
        <taxon>Eukaryota</taxon>
        <taxon>Metazoa</taxon>
        <taxon>Ecdysozoa</taxon>
        <taxon>Arthropoda</taxon>
        <taxon>Hexapoda</taxon>
        <taxon>Insecta</taxon>
        <taxon>Pterygota</taxon>
        <taxon>Neoptera</taxon>
        <taxon>Endopterygota</taxon>
        <taxon>Lepidoptera</taxon>
        <taxon>Glossata</taxon>
        <taxon>Ditrysia</taxon>
        <taxon>Papilionoidea</taxon>
        <taxon>Papilionidae</taxon>
        <taxon>Papilioninae</taxon>
        <taxon>Papilio</taxon>
    </lineage>
</organism>
<dbReference type="PRINTS" id="PR00765">
    <property type="entry name" value="CRBOXYPTASEA"/>
</dbReference>
<evidence type="ECO:0000256" key="7">
    <source>
        <dbReference type="ARBA" id="ARBA00022723"/>
    </source>
</evidence>
<dbReference type="PROSITE" id="PS52035">
    <property type="entry name" value="PEPTIDASE_M14"/>
    <property type="match status" value="2"/>
</dbReference>
<dbReference type="InterPro" id="IPR000834">
    <property type="entry name" value="Peptidase_M14"/>
</dbReference>
<dbReference type="PANTHER" id="PTHR11705:SF153">
    <property type="entry name" value="ZINC CARBOXYPEPTIDASE A 1-LIKE PROTEIN"/>
    <property type="match status" value="1"/>
</dbReference>
<sequence>MLKLLILCSCCVFVWSEKVRYDNFTLYNVKPLTEEHLKYLKDLYEDTDVLDFWSTPSIVENHVSVVSPPETKEEFQNALKSHGIGYDVVLEDIQKEFDDQTRNRRKRDSGMYWTNYQTIDEIYEWLHELARTHSNFVTLIHAGKSYEGRNITGVRISRRSGRKAFFIDGGQVGADWLSPTVVTYLINQLVTGDDPEARSASEDFEWHIFPIVNPDGHQFSQDSVRLWMKNRRPSRSSAIGVDLSKNWNSQWAVSGGSFNPSDSNYIGLGPFSEPETRYVSRYIDTIGTNLAGLLSFRAFGQRLLIPFAHTIEPMYNYRDMLTIGRRAMGSLAVKYNTQYLVGTSKEVYDGSTGTIADWVKHRFNPPVVATYQLRDRSWGYTLPVNQVLPSCEETYDSKCIMVEMKILVTKIILLFAFVSCEKVRFDNYSLYKIFPKNENHISVLQELRNNEDKYDFWKDPAVASEFISVLSSPQDKSELESFLNYYNIEFVITQTNIQEIIDKENVATYTRNNLRNMTWTRYYDMESINSWLDDLVSSYSVVTAIVGGRSLEGRDIKGIKISHGSGRRAIVLEGGIHAREWISPTAVCYIIDQLLTSNDRETRAAAADYDWYIFPVTNPDGYIFSHQVNRMWRKNRRPIGSNYGVDLNRNWNNNWLVHGSSSNPARDDYAGLGPFSEPESRSLSSYLLTLQGKIDLYLSFHSFGHLLLLPFGNTTEPLANYHDAMNIGRRAMGALSVRYGTKYVTGNIAEAIYLATGGSIDWVKEHLQVPLVYCYELRDQGTYGFLLPENQILPNNEEVMDSVIELIHQAKRFGYMSSASGLKASLLMLTALVLFYIF</sequence>
<evidence type="ECO:0000256" key="9">
    <source>
        <dbReference type="ARBA" id="ARBA00022801"/>
    </source>
</evidence>
<dbReference type="Pfam" id="PF02244">
    <property type="entry name" value="Propep_M14"/>
    <property type="match status" value="2"/>
</dbReference>
<feature type="chain" id="PRO_5042604311" description="Zinc carboxypeptidase A 1" evidence="17">
    <location>
        <begin position="17"/>
        <end position="838"/>
    </location>
</feature>
<dbReference type="SUPFAM" id="SSF54897">
    <property type="entry name" value="Protease propeptides/inhibitors"/>
    <property type="match status" value="2"/>
</dbReference>
<dbReference type="GO" id="GO:0005615">
    <property type="term" value="C:extracellular space"/>
    <property type="evidence" value="ECO:0007669"/>
    <property type="project" value="TreeGrafter"/>
</dbReference>
<dbReference type="Pfam" id="PF00246">
    <property type="entry name" value="Peptidase_M14"/>
    <property type="match status" value="2"/>
</dbReference>
<proteinExistence type="inferred from homology"/>
<dbReference type="Proteomes" id="UP000694872">
    <property type="component" value="Unplaced"/>
</dbReference>
<dbReference type="GO" id="GO:0006508">
    <property type="term" value="P:proteolysis"/>
    <property type="evidence" value="ECO:0007669"/>
    <property type="project" value="UniProtKB-KW"/>
</dbReference>
<keyword evidence="9" id="KW-0378">Hydrolase</keyword>
<feature type="domain" description="Peptidase M14" evidence="18">
    <location>
        <begin position="521"/>
        <end position="810"/>
    </location>
</feature>
<evidence type="ECO:0000256" key="8">
    <source>
        <dbReference type="ARBA" id="ARBA00022729"/>
    </source>
</evidence>
<evidence type="ECO:0000256" key="10">
    <source>
        <dbReference type="ARBA" id="ARBA00022833"/>
    </source>
</evidence>
<dbReference type="Gene3D" id="3.30.70.340">
    <property type="entry name" value="Metallocarboxypeptidase-like"/>
    <property type="match status" value="2"/>
</dbReference>
<feature type="transmembrane region" description="Helical" evidence="16">
    <location>
        <begin position="813"/>
        <end position="837"/>
    </location>
</feature>
<comment type="caution">
    <text evidence="15">Lacks conserved residue(s) required for the propagation of feature annotation.</text>
</comment>
<evidence type="ECO:0000256" key="5">
    <source>
        <dbReference type="ARBA" id="ARBA00022645"/>
    </source>
</evidence>
<keyword evidence="10" id="KW-0862">Zinc</keyword>
<evidence type="ECO:0000256" key="16">
    <source>
        <dbReference type="SAM" id="Phobius"/>
    </source>
</evidence>
<evidence type="ECO:0000256" key="1">
    <source>
        <dbReference type="ARBA" id="ARBA00001947"/>
    </source>
</evidence>
<evidence type="ECO:0000256" key="17">
    <source>
        <dbReference type="SAM" id="SignalP"/>
    </source>
</evidence>
<keyword evidence="16" id="KW-1133">Transmembrane helix</keyword>
<keyword evidence="11" id="KW-0482">Metalloprotease</keyword>
<feature type="active site" description="Proton donor/acceptor" evidence="15">
    <location>
        <position position="776"/>
    </location>
</feature>
<comment type="subcellular location">
    <subcellularLocation>
        <location evidence="2">Secreted</location>
    </subcellularLocation>
</comment>
<dbReference type="KEGG" id="pxu:106119902"/>
<dbReference type="GO" id="GO:0008270">
    <property type="term" value="F:zinc ion binding"/>
    <property type="evidence" value="ECO:0007669"/>
    <property type="project" value="InterPro"/>
</dbReference>
<evidence type="ECO:0000259" key="18">
    <source>
        <dbReference type="PROSITE" id="PS52035"/>
    </source>
</evidence>
<evidence type="ECO:0000256" key="4">
    <source>
        <dbReference type="ARBA" id="ARBA00022525"/>
    </source>
</evidence>
<evidence type="ECO:0000256" key="15">
    <source>
        <dbReference type="PROSITE-ProRule" id="PRU01379"/>
    </source>
</evidence>
<dbReference type="InterPro" id="IPR036990">
    <property type="entry name" value="M14A-like_propep"/>
</dbReference>
<comment type="cofactor">
    <cofactor evidence="1">
        <name>Zn(2+)</name>
        <dbReference type="ChEBI" id="CHEBI:29105"/>
    </cofactor>
</comment>
<name>A0AAJ6ZDN5_PAPXU</name>
<dbReference type="RefSeq" id="XP_013170482.1">
    <property type="nucleotide sequence ID" value="XM_013315028.1"/>
</dbReference>
<keyword evidence="12" id="KW-1015">Disulfide bond</keyword>
<evidence type="ECO:0000256" key="6">
    <source>
        <dbReference type="ARBA" id="ARBA00022670"/>
    </source>
</evidence>
<evidence type="ECO:0000256" key="12">
    <source>
        <dbReference type="ARBA" id="ARBA00023157"/>
    </source>
</evidence>
<dbReference type="SUPFAM" id="SSF53187">
    <property type="entry name" value="Zn-dependent exopeptidases"/>
    <property type="match status" value="2"/>
</dbReference>
<keyword evidence="16" id="KW-0472">Membrane</keyword>
<evidence type="ECO:0000256" key="14">
    <source>
        <dbReference type="ARBA" id="ARBA00069039"/>
    </source>
</evidence>
<evidence type="ECO:0000256" key="2">
    <source>
        <dbReference type="ARBA" id="ARBA00004613"/>
    </source>
</evidence>
<accession>A0AAJ6ZDN5</accession>
<evidence type="ECO:0000256" key="3">
    <source>
        <dbReference type="ARBA" id="ARBA00005988"/>
    </source>
</evidence>
<evidence type="ECO:0000256" key="13">
    <source>
        <dbReference type="ARBA" id="ARBA00057299"/>
    </source>
</evidence>
<feature type="domain" description="Peptidase M14" evidence="18">
    <location>
        <begin position="115"/>
        <end position="405"/>
    </location>
</feature>
<dbReference type="FunFam" id="3.30.70.340:FF:000002">
    <property type="entry name" value="Carboxypeptidase A"/>
    <property type="match status" value="2"/>
</dbReference>
<feature type="signal peptide" evidence="17">
    <location>
        <begin position="1"/>
        <end position="16"/>
    </location>
</feature>